<proteinExistence type="predicted"/>
<keyword evidence="3" id="KW-1185">Reference proteome</keyword>
<dbReference type="Pfam" id="PF06123">
    <property type="entry name" value="CreD"/>
    <property type="match status" value="1"/>
</dbReference>
<name>A0ABP9CBA4_9SPHI</name>
<dbReference type="PANTHER" id="PTHR30092">
    <property type="entry name" value="INNER MEMBRANE PROTEIN CRED"/>
    <property type="match status" value="1"/>
</dbReference>
<gene>
    <name evidence="2" type="ORF">GCM10023231_41280</name>
</gene>
<dbReference type="PANTHER" id="PTHR30092:SF0">
    <property type="entry name" value="INNER MEMBRANE PROTEIN CRED"/>
    <property type="match status" value="1"/>
</dbReference>
<protein>
    <recommendedName>
        <fullName evidence="4">Cell envelope integrity protein CreD</fullName>
    </recommendedName>
</protein>
<keyword evidence="1" id="KW-0472">Membrane</keyword>
<evidence type="ECO:0000313" key="2">
    <source>
        <dbReference type="EMBL" id="GAA4807791.1"/>
    </source>
</evidence>
<keyword evidence="1" id="KW-1133">Transmembrane helix</keyword>
<evidence type="ECO:0008006" key="4">
    <source>
        <dbReference type="Google" id="ProtNLM"/>
    </source>
</evidence>
<reference evidence="3" key="1">
    <citation type="journal article" date="2019" name="Int. J. Syst. Evol. Microbiol.">
        <title>The Global Catalogue of Microorganisms (GCM) 10K type strain sequencing project: providing services to taxonomists for standard genome sequencing and annotation.</title>
        <authorList>
            <consortium name="The Broad Institute Genomics Platform"/>
            <consortium name="The Broad Institute Genome Sequencing Center for Infectious Disease"/>
            <person name="Wu L."/>
            <person name="Ma J."/>
        </authorList>
    </citation>
    <scope>NUCLEOTIDE SEQUENCE [LARGE SCALE GENOMIC DNA]</scope>
    <source>
        <strain evidence="3">JCM 18200</strain>
    </source>
</reference>
<dbReference type="InterPro" id="IPR010364">
    <property type="entry name" value="Uncharacterised_IM_CreD"/>
</dbReference>
<evidence type="ECO:0000313" key="3">
    <source>
        <dbReference type="Proteomes" id="UP001501411"/>
    </source>
</evidence>
<dbReference type="EMBL" id="BAABIQ010000044">
    <property type="protein sequence ID" value="GAA4807791.1"/>
    <property type="molecule type" value="Genomic_DNA"/>
</dbReference>
<dbReference type="RefSeq" id="WP_345235124.1">
    <property type="nucleotide sequence ID" value="NZ_BAABIQ010000044.1"/>
</dbReference>
<accession>A0ABP9CBA4</accession>
<organism evidence="2 3">
    <name type="scientific">Olivibacter ginsenosidimutans</name>
    <dbReference type="NCBI Taxonomy" id="1176537"/>
    <lineage>
        <taxon>Bacteria</taxon>
        <taxon>Pseudomonadati</taxon>
        <taxon>Bacteroidota</taxon>
        <taxon>Sphingobacteriia</taxon>
        <taxon>Sphingobacteriales</taxon>
        <taxon>Sphingobacteriaceae</taxon>
        <taxon>Olivibacter</taxon>
    </lineage>
</organism>
<keyword evidence="1" id="KW-0812">Transmembrane</keyword>
<dbReference type="Proteomes" id="UP001501411">
    <property type="component" value="Unassembled WGS sequence"/>
</dbReference>
<comment type="caution">
    <text evidence="2">The sequence shown here is derived from an EMBL/GenBank/DDBJ whole genome shotgun (WGS) entry which is preliminary data.</text>
</comment>
<sequence length="106" mass="12488">MENQQEKNGLFNWFRQSIVAKLGMVALLSLLLLIPSSWVNDLIYERQGRQEEVMKEIAQSWAGIQYVAGPVLVIPYKTVRRERDAQGLTALWPQRYRLHHHQIRFL</sequence>
<feature type="transmembrane region" description="Helical" evidence="1">
    <location>
        <begin position="18"/>
        <end position="39"/>
    </location>
</feature>
<evidence type="ECO:0000256" key="1">
    <source>
        <dbReference type="SAM" id="Phobius"/>
    </source>
</evidence>